<dbReference type="Proteomes" id="UP000178851">
    <property type="component" value="Unassembled WGS sequence"/>
</dbReference>
<dbReference type="Pfam" id="PF18306">
    <property type="entry name" value="LDcluster4"/>
    <property type="match status" value="1"/>
</dbReference>
<dbReference type="SUPFAM" id="SSF102405">
    <property type="entry name" value="MCP/YpsA-like"/>
    <property type="match status" value="1"/>
</dbReference>
<dbReference type="EMBL" id="MGGI01000037">
    <property type="protein sequence ID" value="OGM23752.1"/>
    <property type="molecule type" value="Genomic_DNA"/>
</dbReference>
<gene>
    <name evidence="1" type="ORF">A2627_05190</name>
</gene>
<evidence type="ECO:0000313" key="1">
    <source>
        <dbReference type="EMBL" id="OGM23752.1"/>
    </source>
</evidence>
<accession>A0A1F7Y8Y3</accession>
<protein>
    <submittedName>
        <fullName evidence="1">Uncharacterized protein</fullName>
    </submittedName>
</protein>
<comment type="caution">
    <text evidence="1">The sequence shown here is derived from an EMBL/GenBank/DDBJ whole genome shotgun (WGS) entry which is preliminary data.</text>
</comment>
<dbReference type="AlphaFoldDB" id="A0A1F7Y8Y3"/>
<proteinExistence type="predicted"/>
<dbReference type="Gene3D" id="3.40.50.450">
    <property type="match status" value="1"/>
</dbReference>
<organism evidence="1 2">
    <name type="scientific">Candidatus Woesebacteria bacterium RIFCSPHIGHO2_01_FULL_39_28</name>
    <dbReference type="NCBI Taxonomy" id="1802496"/>
    <lineage>
        <taxon>Bacteria</taxon>
        <taxon>Candidatus Woeseibacteriota</taxon>
    </lineage>
</organism>
<evidence type="ECO:0000313" key="2">
    <source>
        <dbReference type="Proteomes" id="UP000178851"/>
    </source>
</evidence>
<sequence>MKIAIIGSSNPSNKEIVKKSQELGEVLASKGQIVVTGGVSGYPDMVALSTLSSGGKAIAYCAGKNLDDHKKFYQTDLSKYSELIFQEKYVGDNFSKIDLYLRSLKLCFDVDAAIVIGGRVGTMYKITILAGIAKDVFVLGGSGGITNKTIKEFLREGHKEKSKIEFFNSIQELEGYL</sequence>
<reference evidence="1 2" key="1">
    <citation type="journal article" date="2016" name="Nat. Commun.">
        <title>Thousands of microbial genomes shed light on interconnected biogeochemical processes in an aquifer system.</title>
        <authorList>
            <person name="Anantharaman K."/>
            <person name="Brown C.T."/>
            <person name="Hug L.A."/>
            <person name="Sharon I."/>
            <person name="Castelle C.J."/>
            <person name="Probst A.J."/>
            <person name="Thomas B.C."/>
            <person name="Singh A."/>
            <person name="Wilkins M.J."/>
            <person name="Karaoz U."/>
            <person name="Brodie E.L."/>
            <person name="Williams K.H."/>
            <person name="Hubbard S.S."/>
            <person name="Banfield J.F."/>
        </authorList>
    </citation>
    <scope>NUCLEOTIDE SEQUENCE [LARGE SCALE GENOMIC DNA]</scope>
</reference>
<name>A0A1F7Y8Y3_9BACT</name>
<dbReference type="InterPro" id="IPR041164">
    <property type="entry name" value="LDcluster4"/>
</dbReference>